<keyword evidence="2" id="KW-0732">Signal</keyword>
<dbReference type="EMBL" id="NCEB01000031">
    <property type="protein sequence ID" value="OYX31521.1"/>
    <property type="molecule type" value="Genomic_DNA"/>
</dbReference>
<evidence type="ECO:0000256" key="1">
    <source>
        <dbReference type="SAM" id="MobiDB-lite"/>
    </source>
</evidence>
<sequence length="486" mass="52995">MKTFAVAASALIALAGLAVATPDAQAQTAARVESQTRPNFGLLLDPPARQSRPRQNRRWSYGNHRPDWRPGYAPPPVHYPAGQEEIVLVDCGGNPGTGAVEAAVQRVRPGGTLVIRARAGACVGWLNIDKPMTIIGEGGFDPRRWNQNPAPTLQAPDGLPCITVAQGVRLELRDVVLASPNGGDAACVVGYGADIVMNRVGFRHVGDEAAIYADGGTVDLRDTVIDAQTVAPAIVADGATLTAWETVVTGAQSGIDITPGSGEPSRLDSVTLSGVETPNNFGPRAIGLLVRSRRDYGRVEVTNSRICGYSEGVAVEGASVSIEGSRICRSDKGLVLYNGELTLLDSRVRARTIGLAAVSGLAVVRNNSFVGVLDVFYREYRANIDASGNRVWSDGPLCRPTYRPRYRDRYEPQWTQRPDQGWVCEYSPYPRDWWDEMDGAYGDPYDDFSYQPDNYGRFQQGYGWYDSSGRYIESDRHQGEARWRNR</sequence>
<dbReference type="AlphaFoldDB" id="A0A258FG81"/>
<feature type="signal peptide" evidence="2">
    <location>
        <begin position="1"/>
        <end position="20"/>
    </location>
</feature>
<evidence type="ECO:0000313" key="4">
    <source>
        <dbReference type="Proteomes" id="UP000215595"/>
    </source>
</evidence>
<dbReference type="InterPro" id="IPR012332">
    <property type="entry name" value="Autotransporter_pectin_lyase_C"/>
</dbReference>
<accession>A0A258FG81</accession>
<dbReference type="Gene3D" id="2.160.20.20">
    <property type="match status" value="1"/>
</dbReference>
<feature type="chain" id="PRO_5012694479" description="Right handed beta helix domain-containing protein" evidence="2">
    <location>
        <begin position="21"/>
        <end position="486"/>
    </location>
</feature>
<dbReference type="SUPFAM" id="SSF51126">
    <property type="entry name" value="Pectin lyase-like"/>
    <property type="match status" value="1"/>
</dbReference>
<dbReference type="InterPro" id="IPR011050">
    <property type="entry name" value="Pectin_lyase_fold/virulence"/>
</dbReference>
<feature type="region of interest" description="Disordered" evidence="1">
    <location>
        <begin position="31"/>
        <end position="67"/>
    </location>
</feature>
<organism evidence="3 4">
    <name type="scientific">Brevundimonas subvibrioides</name>
    <dbReference type="NCBI Taxonomy" id="74313"/>
    <lineage>
        <taxon>Bacteria</taxon>
        <taxon>Pseudomonadati</taxon>
        <taxon>Pseudomonadota</taxon>
        <taxon>Alphaproteobacteria</taxon>
        <taxon>Caulobacterales</taxon>
        <taxon>Caulobacteraceae</taxon>
        <taxon>Brevundimonas</taxon>
    </lineage>
</organism>
<comment type="caution">
    <text evidence="3">The sequence shown here is derived from an EMBL/GenBank/DDBJ whole genome shotgun (WGS) entry which is preliminary data.</text>
</comment>
<proteinExistence type="predicted"/>
<name>A0A258FG81_9CAUL</name>
<evidence type="ECO:0000313" key="3">
    <source>
        <dbReference type="EMBL" id="OYX31521.1"/>
    </source>
</evidence>
<protein>
    <recommendedName>
        <fullName evidence="5">Right handed beta helix domain-containing protein</fullName>
    </recommendedName>
</protein>
<reference evidence="3 4" key="1">
    <citation type="submission" date="2017-03" db="EMBL/GenBank/DDBJ databases">
        <title>Lifting the veil on microbial sulfur biogeochemistry in mining wastewaters.</title>
        <authorList>
            <person name="Kantor R.S."/>
            <person name="Colenbrander Nelson T."/>
            <person name="Marshall S."/>
            <person name="Bennett D."/>
            <person name="Apte S."/>
            <person name="Camacho D."/>
            <person name="Thomas B.C."/>
            <person name="Warren L.A."/>
            <person name="Banfield J.F."/>
        </authorList>
    </citation>
    <scope>NUCLEOTIDE SEQUENCE [LARGE SCALE GENOMIC DNA]</scope>
    <source>
        <strain evidence="3">32-69-9</strain>
    </source>
</reference>
<dbReference type="Proteomes" id="UP000215595">
    <property type="component" value="Unassembled WGS sequence"/>
</dbReference>
<evidence type="ECO:0000256" key="2">
    <source>
        <dbReference type="SAM" id="SignalP"/>
    </source>
</evidence>
<evidence type="ECO:0008006" key="5">
    <source>
        <dbReference type="Google" id="ProtNLM"/>
    </source>
</evidence>
<gene>
    <name evidence="3" type="ORF">B7Z01_12485</name>
</gene>